<dbReference type="AlphaFoldDB" id="A0A9X3RK78"/>
<feature type="transmembrane region" description="Helical" evidence="1">
    <location>
        <begin position="106"/>
        <end position="129"/>
    </location>
</feature>
<proteinExistence type="predicted"/>
<evidence type="ECO:0000256" key="1">
    <source>
        <dbReference type="SAM" id="Phobius"/>
    </source>
</evidence>
<keyword evidence="1" id="KW-0812">Transmembrane</keyword>
<dbReference type="EMBL" id="JAKMUS010000007">
    <property type="protein sequence ID" value="MCZ9293961.1"/>
    <property type="molecule type" value="Genomic_DNA"/>
</dbReference>
<dbReference type="Proteomes" id="UP001146468">
    <property type="component" value="Unassembled WGS sequence"/>
</dbReference>
<evidence type="ECO:0000313" key="3">
    <source>
        <dbReference type="Proteomes" id="UP001146468"/>
    </source>
</evidence>
<accession>A0A9X3RK78</accession>
<dbReference type="RefSeq" id="WP_269965392.1">
    <property type="nucleotide sequence ID" value="NZ_JAKMUS010000007.1"/>
</dbReference>
<protein>
    <submittedName>
        <fullName evidence="2">DUF3592 domain-containing protein</fullName>
    </submittedName>
</protein>
<evidence type="ECO:0000313" key="2">
    <source>
        <dbReference type="EMBL" id="MCZ9293961.1"/>
    </source>
</evidence>
<gene>
    <name evidence="2" type="ORF">L8U60_05610</name>
</gene>
<reference evidence="2" key="1">
    <citation type="submission" date="2022-02" db="EMBL/GenBank/DDBJ databases">
        <title>Corynebacterium sp. from urogenital microbiome.</title>
        <authorList>
            <person name="Cappelli E.A."/>
            <person name="Ribeiro T.G."/>
            <person name="Peixe L."/>
        </authorList>
    </citation>
    <scope>NUCLEOTIDE SEQUENCE</scope>
    <source>
        <strain evidence="2">C8Ua_172</strain>
    </source>
</reference>
<feature type="transmembrane region" description="Helical" evidence="1">
    <location>
        <begin position="6"/>
        <end position="27"/>
    </location>
</feature>
<keyword evidence="1" id="KW-0472">Membrane</keyword>
<name>A0A9X3RK78_9CORY</name>
<comment type="caution">
    <text evidence="2">The sequence shown here is derived from an EMBL/GenBank/DDBJ whole genome shotgun (WGS) entry which is preliminary data.</text>
</comment>
<sequence>MLTVIIIVAIFAVISGALTAVVAIALVNTLRGSKPAVAVVVDNLEEEGDGGKIWQPVVEFADQENRVHRGALDFHLAPAIPLGTEIPIRFNPHDPSDVRQSASRMAITLAVFGAITAVLLLLLYVLYLLV</sequence>
<keyword evidence="3" id="KW-1185">Reference proteome</keyword>
<organism evidence="2 3">
    <name type="scientific">Corynebacterium meitnerae</name>
    <dbReference type="NCBI Taxonomy" id="2913498"/>
    <lineage>
        <taxon>Bacteria</taxon>
        <taxon>Bacillati</taxon>
        <taxon>Actinomycetota</taxon>
        <taxon>Actinomycetes</taxon>
        <taxon>Mycobacteriales</taxon>
        <taxon>Corynebacteriaceae</taxon>
        <taxon>Corynebacterium</taxon>
    </lineage>
</organism>
<keyword evidence="1" id="KW-1133">Transmembrane helix</keyword>